<dbReference type="AlphaFoldDB" id="A0A7Z8YRM7"/>
<dbReference type="Gene3D" id="2.70.70.10">
    <property type="entry name" value="Glucose Permease (Domain IIA)"/>
    <property type="match status" value="1"/>
</dbReference>
<dbReference type="InterPro" id="IPR016047">
    <property type="entry name" value="M23ase_b-sheet_dom"/>
</dbReference>
<dbReference type="InterPro" id="IPR011055">
    <property type="entry name" value="Dup_hybrid_motif"/>
</dbReference>
<dbReference type="InterPro" id="IPR050570">
    <property type="entry name" value="Cell_wall_metabolism_enzyme"/>
</dbReference>
<dbReference type="SUPFAM" id="SSF51261">
    <property type="entry name" value="Duplicated hybrid motif"/>
    <property type="match status" value="1"/>
</dbReference>
<proteinExistence type="predicted"/>
<dbReference type="Proteomes" id="UP000270205">
    <property type="component" value="Unassembled WGS sequence"/>
</dbReference>
<gene>
    <name evidence="2" type="ORF">NCTC12929_01617</name>
</gene>
<reference evidence="2 3" key="1">
    <citation type="submission" date="2018-11" db="EMBL/GenBank/DDBJ databases">
        <authorList>
            <consortium name="Pathogen Informatics"/>
        </authorList>
    </citation>
    <scope>NUCLEOTIDE SEQUENCE [LARGE SCALE GENOMIC DNA]</scope>
    <source>
        <strain evidence="2 3">NCTC12929</strain>
    </source>
</reference>
<dbReference type="PANTHER" id="PTHR21666">
    <property type="entry name" value="PEPTIDASE-RELATED"/>
    <property type="match status" value="1"/>
</dbReference>
<name>A0A7Z8YRM7_9FLAO</name>
<evidence type="ECO:0000259" key="1">
    <source>
        <dbReference type="Pfam" id="PF01551"/>
    </source>
</evidence>
<comment type="caution">
    <text evidence="2">The sequence shown here is derived from an EMBL/GenBank/DDBJ whole genome shotgun (WGS) entry which is preliminary data.</text>
</comment>
<dbReference type="Pfam" id="PF01551">
    <property type="entry name" value="Peptidase_M23"/>
    <property type="match status" value="1"/>
</dbReference>
<dbReference type="EMBL" id="UYIV01000001">
    <property type="protein sequence ID" value="VDH04799.1"/>
    <property type="molecule type" value="Genomic_DNA"/>
</dbReference>
<dbReference type="CDD" id="cd12797">
    <property type="entry name" value="M23_peptidase"/>
    <property type="match status" value="1"/>
</dbReference>
<organism evidence="2 3">
    <name type="scientific">Bergeyella zoohelcum</name>
    <dbReference type="NCBI Taxonomy" id="1015"/>
    <lineage>
        <taxon>Bacteria</taxon>
        <taxon>Pseudomonadati</taxon>
        <taxon>Bacteroidota</taxon>
        <taxon>Flavobacteriia</taxon>
        <taxon>Flavobacteriales</taxon>
        <taxon>Weeksellaceae</taxon>
        <taxon>Bergeyella</taxon>
    </lineage>
</organism>
<evidence type="ECO:0000313" key="2">
    <source>
        <dbReference type="EMBL" id="VDH04799.1"/>
    </source>
</evidence>
<sequence>MKKIDYSIFSWIGVLGILLRKESPWFLLLSLFFILALVPKERELRKKEYREFYKTEFLSHFNPFFLFQILKQIIGEGILRIYKKNNTKTKNKYILPFYGKWYVYNGGTTNENSHSWDLLSQRFAYDFVIQHDGKSFRNDKTNIHHYYSFNEPIIAAFAGKVVSINNCTDDYEKVGDYSIDWKTNNLAGNYIIIEHPNNEFSLYAHLKRNSIKVNVNENVKQGQIIALCGNSGRSTEPHLHFQIMDKKSLYFGKSLIIRFNDVIDKNGDNVEYIEKEMEVENITGYQ</sequence>
<dbReference type="GO" id="GO:0004222">
    <property type="term" value="F:metalloendopeptidase activity"/>
    <property type="evidence" value="ECO:0007669"/>
    <property type="project" value="TreeGrafter"/>
</dbReference>
<evidence type="ECO:0000313" key="3">
    <source>
        <dbReference type="Proteomes" id="UP000270205"/>
    </source>
</evidence>
<accession>A0A7Z8YRM7</accession>
<feature type="domain" description="M23ase beta-sheet core" evidence="1">
    <location>
        <begin position="150"/>
        <end position="247"/>
    </location>
</feature>
<protein>
    <submittedName>
        <fullName evidence="2">M24/M37 family peptidase</fullName>
    </submittedName>
</protein>
<dbReference type="PANTHER" id="PTHR21666:SF270">
    <property type="entry name" value="MUREIN HYDROLASE ACTIVATOR ENVC"/>
    <property type="match status" value="1"/>
</dbReference>